<keyword evidence="1" id="KW-0521">NADP</keyword>
<evidence type="ECO:0000256" key="1">
    <source>
        <dbReference type="ARBA" id="ARBA00022857"/>
    </source>
</evidence>
<dbReference type="EMBL" id="JWZT01001043">
    <property type="protein sequence ID" value="KII73001.1"/>
    <property type="molecule type" value="Genomic_DNA"/>
</dbReference>
<dbReference type="InterPro" id="IPR036291">
    <property type="entry name" value="NAD(P)-bd_dom_sf"/>
</dbReference>
<dbReference type="Gene3D" id="3.40.50.720">
    <property type="entry name" value="NAD(P)-binding Rossmann-like Domain"/>
    <property type="match status" value="1"/>
</dbReference>
<evidence type="ECO:0000313" key="3">
    <source>
        <dbReference type="EMBL" id="KII73001.1"/>
    </source>
</evidence>
<name>A0A0C2N059_THEKT</name>
<dbReference type="GO" id="GO:0005739">
    <property type="term" value="C:mitochondrion"/>
    <property type="evidence" value="ECO:0007669"/>
    <property type="project" value="TreeGrafter"/>
</dbReference>
<gene>
    <name evidence="3" type="ORF">RF11_14870</name>
</gene>
<dbReference type="OrthoDB" id="7482721at2759"/>
<proteinExistence type="predicted"/>
<evidence type="ECO:0000256" key="2">
    <source>
        <dbReference type="ARBA" id="ARBA00023002"/>
    </source>
</evidence>
<evidence type="ECO:0000313" key="4">
    <source>
        <dbReference type="Proteomes" id="UP000031668"/>
    </source>
</evidence>
<dbReference type="AlphaFoldDB" id="A0A0C2N059"/>
<dbReference type="InterPro" id="IPR051034">
    <property type="entry name" value="Mito_Enoyl-ACP_Reductase"/>
</dbReference>
<dbReference type="GO" id="GO:0006631">
    <property type="term" value="P:fatty acid metabolic process"/>
    <property type="evidence" value="ECO:0007669"/>
    <property type="project" value="TreeGrafter"/>
</dbReference>
<reference evidence="3 4" key="1">
    <citation type="journal article" date="2014" name="Genome Biol. Evol.">
        <title>The genome of the myxosporean Thelohanellus kitauei shows adaptations to nutrient acquisition within its fish host.</title>
        <authorList>
            <person name="Yang Y."/>
            <person name="Xiong J."/>
            <person name="Zhou Z."/>
            <person name="Huo F."/>
            <person name="Miao W."/>
            <person name="Ran C."/>
            <person name="Liu Y."/>
            <person name="Zhang J."/>
            <person name="Feng J."/>
            <person name="Wang M."/>
            <person name="Wang M."/>
            <person name="Wang L."/>
            <person name="Yao B."/>
        </authorList>
    </citation>
    <scope>NUCLEOTIDE SEQUENCE [LARGE SCALE GENOMIC DNA]</scope>
    <source>
        <strain evidence="3">Wuqing</strain>
    </source>
</reference>
<dbReference type="Proteomes" id="UP000031668">
    <property type="component" value="Unassembled WGS sequence"/>
</dbReference>
<protein>
    <submittedName>
        <fullName evidence="3">Trans-2-enoyl-CoA reductase, mitochondrial</fullName>
    </submittedName>
</protein>
<dbReference type="OMA" id="CEYKDAV"/>
<dbReference type="Gene3D" id="3.90.180.10">
    <property type="entry name" value="Medium-chain alcohol dehydrogenases, catalytic domain"/>
    <property type="match status" value="1"/>
</dbReference>
<dbReference type="SUPFAM" id="SSF51735">
    <property type="entry name" value="NAD(P)-binding Rossmann-fold domains"/>
    <property type="match status" value="1"/>
</dbReference>
<accession>A0A0C2N059</accession>
<keyword evidence="4" id="KW-1185">Reference proteome</keyword>
<organism evidence="3 4">
    <name type="scientific">Thelohanellus kitauei</name>
    <name type="common">Myxosporean</name>
    <dbReference type="NCBI Taxonomy" id="669202"/>
    <lineage>
        <taxon>Eukaryota</taxon>
        <taxon>Metazoa</taxon>
        <taxon>Cnidaria</taxon>
        <taxon>Myxozoa</taxon>
        <taxon>Myxosporea</taxon>
        <taxon>Bivalvulida</taxon>
        <taxon>Platysporina</taxon>
        <taxon>Myxobolidae</taxon>
        <taxon>Thelohanellus</taxon>
    </lineage>
</organism>
<dbReference type="GO" id="GO:0016491">
    <property type="term" value="F:oxidoreductase activity"/>
    <property type="evidence" value="ECO:0007669"/>
    <property type="project" value="UniProtKB-KW"/>
</dbReference>
<comment type="caution">
    <text evidence="3">The sequence shown here is derived from an EMBL/GenBank/DDBJ whole genome shotgun (WGS) entry which is preliminary data.</text>
</comment>
<dbReference type="PANTHER" id="PTHR43981:SF2">
    <property type="entry name" value="ENOYL-[ACYL-CARRIER-PROTEIN] REDUCTASE, MITOCHONDRIAL"/>
    <property type="match status" value="1"/>
</dbReference>
<keyword evidence="2" id="KW-0560">Oxidoreductase</keyword>
<sequence>MFSLENTLKELGRYKWFDNSKVQLGLNCIGGDYSKCVEDLLSENGCHVTYGGVAEKFISPSIYSLIFKNINFRGFSVNKWLTSHKKDSLCQSMTNDLLSLIHGGKYYRPPFICFPLCEYKDAVDLFHSKKSMLSLPQRILFTKDVSFAQNSITLVKKTILK</sequence>
<dbReference type="PANTHER" id="PTHR43981">
    <property type="entry name" value="ENOYL-[ACYL-CARRIER-PROTEIN] REDUCTASE, MITOCHONDRIAL"/>
    <property type="match status" value="1"/>
</dbReference>